<evidence type="ECO:0000256" key="4">
    <source>
        <dbReference type="PROSITE-ProRule" id="PRU00335"/>
    </source>
</evidence>
<reference evidence="6 7" key="1">
    <citation type="submission" date="2024-02" db="EMBL/GenBank/DDBJ databases">
        <authorList>
            <person name="Saticioglu I.B."/>
        </authorList>
    </citation>
    <scope>NUCLEOTIDE SEQUENCE [LARGE SCALE GENOMIC DNA]</scope>
    <source>
        <strain evidence="6 7">Mu-43</strain>
    </source>
</reference>
<evidence type="ECO:0000256" key="2">
    <source>
        <dbReference type="ARBA" id="ARBA00023125"/>
    </source>
</evidence>
<proteinExistence type="predicted"/>
<keyword evidence="2 4" id="KW-0238">DNA-binding</keyword>
<keyword evidence="7" id="KW-1185">Reference proteome</keyword>
<dbReference type="InterPro" id="IPR009057">
    <property type="entry name" value="Homeodomain-like_sf"/>
</dbReference>
<protein>
    <submittedName>
        <fullName evidence="6">Helix-turn-helix domain-containing protein</fullName>
    </submittedName>
</protein>
<name>A0ABU8LJ97_9MICO</name>
<dbReference type="EMBL" id="JBBDGN010000005">
    <property type="protein sequence ID" value="MEJ1091389.1"/>
    <property type="molecule type" value="Genomic_DNA"/>
</dbReference>
<dbReference type="InterPro" id="IPR049445">
    <property type="entry name" value="TetR_SbtR-like_C"/>
</dbReference>
<dbReference type="Gene3D" id="1.10.357.10">
    <property type="entry name" value="Tetracycline Repressor, domain 2"/>
    <property type="match status" value="1"/>
</dbReference>
<evidence type="ECO:0000256" key="1">
    <source>
        <dbReference type="ARBA" id="ARBA00023015"/>
    </source>
</evidence>
<dbReference type="Proteomes" id="UP001366085">
    <property type="component" value="Unassembled WGS sequence"/>
</dbReference>
<dbReference type="Pfam" id="PF00440">
    <property type="entry name" value="TetR_N"/>
    <property type="match status" value="1"/>
</dbReference>
<dbReference type="PROSITE" id="PS50977">
    <property type="entry name" value="HTH_TETR_2"/>
    <property type="match status" value="1"/>
</dbReference>
<accession>A0ABU8LJ97</accession>
<gene>
    <name evidence="6" type="ORF">WDU93_06735</name>
</gene>
<dbReference type="Pfam" id="PF21597">
    <property type="entry name" value="TetR_C_43"/>
    <property type="match status" value="1"/>
</dbReference>
<comment type="caution">
    <text evidence="6">The sequence shown here is derived from an EMBL/GenBank/DDBJ whole genome shotgun (WGS) entry which is preliminary data.</text>
</comment>
<feature type="DNA-binding region" description="H-T-H motif" evidence="4">
    <location>
        <begin position="34"/>
        <end position="53"/>
    </location>
</feature>
<dbReference type="RefSeq" id="WP_337318867.1">
    <property type="nucleotide sequence ID" value="NZ_JBBDGN010000005.1"/>
</dbReference>
<dbReference type="InterPro" id="IPR050109">
    <property type="entry name" value="HTH-type_TetR-like_transc_reg"/>
</dbReference>
<evidence type="ECO:0000313" key="6">
    <source>
        <dbReference type="EMBL" id="MEJ1091389.1"/>
    </source>
</evidence>
<dbReference type="PANTHER" id="PTHR30055">
    <property type="entry name" value="HTH-TYPE TRANSCRIPTIONAL REGULATOR RUTR"/>
    <property type="match status" value="1"/>
</dbReference>
<dbReference type="InterPro" id="IPR036271">
    <property type="entry name" value="Tet_transcr_reg_TetR-rel_C_sf"/>
</dbReference>
<dbReference type="SUPFAM" id="SSF46689">
    <property type="entry name" value="Homeodomain-like"/>
    <property type="match status" value="1"/>
</dbReference>
<dbReference type="PRINTS" id="PR00455">
    <property type="entry name" value="HTHTETR"/>
</dbReference>
<dbReference type="InterPro" id="IPR001647">
    <property type="entry name" value="HTH_TetR"/>
</dbReference>
<keyword evidence="1" id="KW-0805">Transcription regulation</keyword>
<dbReference type="SUPFAM" id="SSF48498">
    <property type="entry name" value="Tetracyclin repressor-like, C-terminal domain"/>
    <property type="match status" value="1"/>
</dbReference>
<evidence type="ECO:0000256" key="3">
    <source>
        <dbReference type="ARBA" id="ARBA00023163"/>
    </source>
</evidence>
<feature type="domain" description="HTH tetR-type" evidence="5">
    <location>
        <begin position="12"/>
        <end position="71"/>
    </location>
</feature>
<keyword evidence="3" id="KW-0804">Transcription</keyword>
<evidence type="ECO:0000313" key="7">
    <source>
        <dbReference type="Proteomes" id="UP001366085"/>
    </source>
</evidence>
<sequence length="187" mass="19735">MSLDRPMRADAVRNRRKILDAAQAQISEHGPDVGMDEIAKAAGVAVGTLYRHFPTKTDLLAAVIAAYVVRVADDAEASLARAHDGAAAVDEVVGFLDRVVESAAHTHAVKAAARGLGVGGHGDQPDEIRAGAALAELLALGQQAGDIRPDVTVDDFYLLMATAPTDLSAEVRRRWLTLVLPGITTQR</sequence>
<organism evidence="6 7">
    <name type="scientific">Microbacterium istanbulense</name>
    <dbReference type="NCBI Taxonomy" id="3122049"/>
    <lineage>
        <taxon>Bacteria</taxon>
        <taxon>Bacillati</taxon>
        <taxon>Actinomycetota</taxon>
        <taxon>Actinomycetes</taxon>
        <taxon>Micrococcales</taxon>
        <taxon>Microbacteriaceae</taxon>
        <taxon>Microbacterium</taxon>
    </lineage>
</organism>
<dbReference type="PANTHER" id="PTHR30055:SF234">
    <property type="entry name" value="HTH-TYPE TRANSCRIPTIONAL REGULATOR BETI"/>
    <property type="match status" value="1"/>
</dbReference>
<evidence type="ECO:0000259" key="5">
    <source>
        <dbReference type="PROSITE" id="PS50977"/>
    </source>
</evidence>